<feature type="compositionally biased region" description="Low complexity" evidence="2">
    <location>
        <begin position="523"/>
        <end position="538"/>
    </location>
</feature>
<dbReference type="SMART" id="SM00268">
    <property type="entry name" value="ACTIN"/>
    <property type="match status" value="1"/>
</dbReference>
<evidence type="ECO:0000256" key="1">
    <source>
        <dbReference type="RuleBase" id="RU000487"/>
    </source>
</evidence>
<evidence type="ECO:0008006" key="5">
    <source>
        <dbReference type="Google" id="ProtNLM"/>
    </source>
</evidence>
<dbReference type="AlphaFoldDB" id="A0A9P6PT77"/>
<evidence type="ECO:0000256" key="2">
    <source>
        <dbReference type="SAM" id="MobiDB-lite"/>
    </source>
</evidence>
<feature type="compositionally biased region" description="Low complexity" evidence="2">
    <location>
        <begin position="443"/>
        <end position="452"/>
    </location>
</feature>
<dbReference type="InterPro" id="IPR004000">
    <property type="entry name" value="Actin"/>
</dbReference>
<dbReference type="Pfam" id="PF00022">
    <property type="entry name" value="Actin"/>
    <property type="match status" value="1"/>
</dbReference>
<organism evidence="3 4">
    <name type="scientific">Mortierella polycephala</name>
    <dbReference type="NCBI Taxonomy" id="41804"/>
    <lineage>
        <taxon>Eukaryota</taxon>
        <taxon>Fungi</taxon>
        <taxon>Fungi incertae sedis</taxon>
        <taxon>Mucoromycota</taxon>
        <taxon>Mortierellomycotina</taxon>
        <taxon>Mortierellomycetes</taxon>
        <taxon>Mortierellales</taxon>
        <taxon>Mortierellaceae</taxon>
        <taxon>Mortierella</taxon>
    </lineage>
</organism>
<reference evidence="3" key="1">
    <citation type="journal article" date="2020" name="Fungal Divers.">
        <title>Resolving the Mortierellaceae phylogeny through synthesis of multi-gene phylogenetics and phylogenomics.</title>
        <authorList>
            <person name="Vandepol N."/>
            <person name="Liber J."/>
            <person name="Desiro A."/>
            <person name="Na H."/>
            <person name="Kennedy M."/>
            <person name="Barry K."/>
            <person name="Grigoriev I.V."/>
            <person name="Miller A.N."/>
            <person name="O'Donnell K."/>
            <person name="Stajich J.E."/>
            <person name="Bonito G."/>
        </authorList>
    </citation>
    <scope>NUCLEOTIDE SEQUENCE</scope>
    <source>
        <strain evidence="3">KOD948</strain>
    </source>
</reference>
<dbReference type="OrthoDB" id="337660at2759"/>
<dbReference type="Gene3D" id="3.30.420.40">
    <property type="match status" value="2"/>
</dbReference>
<comment type="caution">
    <text evidence="3">The sequence shown here is derived from an EMBL/GenBank/DDBJ whole genome shotgun (WGS) entry which is preliminary data.</text>
</comment>
<sequence>MTTSLPLSKIRDLSFKTSIYGIEERIVLDIGSCYLKCGFSGESRPRHFLSMFLSEDALDDYLGMNPIHQQHVGHECDETCNEKTTDTCRGANPLEYAELYELDMMRRNGRVQTEQDRLRILEERLSEYLYDVYFKYLLTDPKQRKVIICESPLAPIALKETIAKVLFEKLQVPSVSFTPSHLLALLTTGTATGLVIDCGHLETSVLPIYSSRPLTPFIRTTPRAGKFLSLHLKQLLREKCPISLADNPTDLRIIPEGMLTSAFLETIKTRLLFASPLIMTARDNIGEEEMNNNYRDVSTSTEVHVEVWFPEEQARGILAIPGWIRERASECLFNGDEDAESLTDIILSSILKVPSDLRRPLISSMLLIGGTAQLPNVQNRLLQEIKRALQTNPRWKQLSGLADSVRFLDDLKPEDEASLSTTAPTATNRSPSRQSMMDPDQPSLSATSAEASATRDKDARRKKKDQSKKTYQSSGKVFMPNCRSWIGGSLVGSLKSSGPEILRENFNGTVPDWSTATLVPVSASASSSSPSASSAPSGAGIGGAGRHDSAATSSLVASALAISY</sequence>
<dbReference type="PANTHER" id="PTHR11937">
    <property type="entry name" value="ACTIN"/>
    <property type="match status" value="1"/>
</dbReference>
<gene>
    <name evidence="3" type="ORF">BG011_006540</name>
</gene>
<dbReference type="EMBL" id="JAAAJA010000479">
    <property type="protein sequence ID" value="KAG0253102.1"/>
    <property type="molecule type" value="Genomic_DNA"/>
</dbReference>
<proteinExistence type="inferred from homology"/>
<dbReference type="InterPro" id="IPR043129">
    <property type="entry name" value="ATPase_NBD"/>
</dbReference>
<dbReference type="CDD" id="cd10207">
    <property type="entry name" value="ASKHA_NBD_Arp10"/>
    <property type="match status" value="1"/>
</dbReference>
<protein>
    <recommendedName>
        <fullName evidence="5">Actin-like ATPase domain-containing protein</fullName>
    </recommendedName>
</protein>
<dbReference type="SUPFAM" id="SSF53067">
    <property type="entry name" value="Actin-like ATPase domain"/>
    <property type="match status" value="2"/>
</dbReference>
<feature type="region of interest" description="Disordered" evidence="2">
    <location>
        <begin position="413"/>
        <end position="474"/>
    </location>
</feature>
<comment type="similarity">
    <text evidence="1">Belongs to the actin family.</text>
</comment>
<evidence type="ECO:0000313" key="4">
    <source>
        <dbReference type="Proteomes" id="UP000726737"/>
    </source>
</evidence>
<feature type="region of interest" description="Disordered" evidence="2">
    <location>
        <begin position="523"/>
        <end position="548"/>
    </location>
</feature>
<feature type="compositionally biased region" description="Polar residues" evidence="2">
    <location>
        <begin position="418"/>
        <end position="435"/>
    </location>
</feature>
<dbReference type="Gene3D" id="3.90.640.10">
    <property type="entry name" value="Actin, Chain A, domain 4"/>
    <property type="match status" value="1"/>
</dbReference>
<dbReference type="Proteomes" id="UP000726737">
    <property type="component" value="Unassembled WGS sequence"/>
</dbReference>
<accession>A0A9P6PT77</accession>
<evidence type="ECO:0000313" key="3">
    <source>
        <dbReference type="EMBL" id="KAG0253102.1"/>
    </source>
</evidence>
<name>A0A9P6PT77_9FUNG</name>
<keyword evidence="4" id="KW-1185">Reference proteome</keyword>